<gene>
    <name evidence="2" type="ORF">F3F94_21030</name>
</gene>
<evidence type="ECO:0000256" key="1">
    <source>
        <dbReference type="SAM" id="MobiDB-lite"/>
    </source>
</evidence>
<comment type="caution">
    <text evidence="2">The sequence shown here is derived from an EMBL/GenBank/DDBJ whole genome shotgun (WGS) entry which is preliminary data.</text>
</comment>
<name>A0A641ME93_9BACE</name>
<evidence type="ECO:0000313" key="2">
    <source>
        <dbReference type="EMBL" id="KAA3702387.1"/>
    </source>
</evidence>
<dbReference type="AlphaFoldDB" id="A0A641ME93"/>
<accession>A0A641ME93</accession>
<reference evidence="2" key="1">
    <citation type="journal article" date="2019" name="Nat. Med.">
        <title>A library of human gut bacterial isolates paired with longitudinal multiomics data enables mechanistic microbiome research.</title>
        <authorList>
            <person name="Poyet M."/>
            <person name="Groussin M."/>
            <person name="Gibbons S.M."/>
            <person name="Avila-Pacheco J."/>
            <person name="Jiang X."/>
            <person name="Kearney S.M."/>
            <person name="Perrotta A.R."/>
            <person name="Berdy B."/>
            <person name="Zhao S."/>
            <person name="Lieberman T.D."/>
            <person name="Swanson P.K."/>
            <person name="Smith M."/>
            <person name="Roesemann S."/>
            <person name="Alexander J.E."/>
            <person name="Rich S.A."/>
            <person name="Livny J."/>
            <person name="Vlamakis H."/>
            <person name="Clish C."/>
            <person name="Bullock K."/>
            <person name="Deik A."/>
            <person name="Scott J."/>
            <person name="Pierce K.A."/>
            <person name="Xavier R.J."/>
            <person name="Alm E.J."/>
        </authorList>
    </citation>
    <scope>NUCLEOTIDE SEQUENCE</scope>
    <source>
        <strain evidence="2">BIOML-A21</strain>
    </source>
</reference>
<organism evidence="2">
    <name type="scientific">Bacteroides salyersiae</name>
    <dbReference type="NCBI Taxonomy" id="291644"/>
    <lineage>
        <taxon>Bacteria</taxon>
        <taxon>Pseudomonadati</taxon>
        <taxon>Bacteroidota</taxon>
        <taxon>Bacteroidia</taxon>
        <taxon>Bacteroidales</taxon>
        <taxon>Bacteroidaceae</taxon>
        <taxon>Bacteroides</taxon>
    </lineage>
</organism>
<dbReference type="EMBL" id="VWMU01000450">
    <property type="protein sequence ID" value="KAA3702387.1"/>
    <property type="molecule type" value="Genomic_DNA"/>
</dbReference>
<sequence>MAKKQEIPMPFFTGDWIRCPELRVLPPDVRGLWMDMLCYMWESVERGVMVMPNGQPCTKEDVVRIIGTDSSGSTDWLNVLIENKVCEVREDGAIYSRRMVKDNLISEKRRLAGKKGGESTKAKVFIPKAEAALPTPQQQPDEVTDPPQLTPEQQEKVEKAKKY</sequence>
<proteinExistence type="predicted"/>
<evidence type="ECO:0008006" key="3">
    <source>
        <dbReference type="Google" id="ProtNLM"/>
    </source>
</evidence>
<protein>
    <recommendedName>
        <fullName evidence="3">DUF1376 domain-containing protein</fullName>
    </recommendedName>
</protein>
<feature type="non-terminal residue" evidence="2">
    <location>
        <position position="163"/>
    </location>
</feature>
<feature type="region of interest" description="Disordered" evidence="1">
    <location>
        <begin position="111"/>
        <end position="163"/>
    </location>
</feature>
<feature type="compositionally biased region" description="Basic and acidic residues" evidence="1">
    <location>
        <begin position="153"/>
        <end position="163"/>
    </location>
</feature>
<feature type="compositionally biased region" description="Basic and acidic residues" evidence="1">
    <location>
        <begin position="111"/>
        <end position="121"/>
    </location>
</feature>